<proteinExistence type="predicted"/>
<feature type="compositionally biased region" description="Low complexity" evidence="1">
    <location>
        <begin position="201"/>
        <end position="247"/>
    </location>
</feature>
<feature type="region of interest" description="Disordered" evidence="1">
    <location>
        <begin position="51"/>
        <end position="97"/>
    </location>
</feature>
<dbReference type="OrthoDB" id="2428461at2759"/>
<evidence type="ECO:0000313" key="2">
    <source>
        <dbReference type="EMBL" id="CAG8437232.1"/>
    </source>
</evidence>
<name>A0A9N8V4J4_9GLOM</name>
<evidence type="ECO:0000256" key="1">
    <source>
        <dbReference type="SAM" id="MobiDB-lite"/>
    </source>
</evidence>
<keyword evidence="3" id="KW-1185">Reference proteome</keyword>
<feature type="compositionally biased region" description="Basic and acidic residues" evidence="1">
    <location>
        <begin position="118"/>
        <end position="169"/>
    </location>
</feature>
<evidence type="ECO:0000313" key="3">
    <source>
        <dbReference type="Proteomes" id="UP000789706"/>
    </source>
</evidence>
<dbReference type="AlphaFoldDB" id="A0A9N8V4J4"/>
<feature type="compositionally biased region" description="Low complexity" evidence="1">
    <location>
        <begin position="471"/>
        <end position="484"/>
    </location>
</feature>
<organism evidence="2 3">
    <name type="scientific">Diversispora eburnea</name>
    <dbReference type="NCBI Taxonomy" id="1213867"/>
    <lineage>
        <taxon>Eukaryota</taxon>
        <taxon>Fungi</taxon>
        <taxon>Fungi incertae sedis</taxon>
        <taxon>Mucoromycota</taxon>
        <taxon>Glomeromycotina</taxon>
        <taxon>Glomeromycetes</taxon>
        <taxon>Diversisporales</taxon>
        <taxon>Diversisporaceae</taxon>
        <taxon>Diversispora</taxon>
    </lineage>
</organism>
<feature type="compositionally biased region" description="Low complexity" evidence="1">
    <location>
        <begin position="371"/>
        <end position="384"/>
    </location>
</feature>
<feature type="compositionally biased region" description="Polar residues" evidence="1">
    <location>
        <begin position="410"/>
        <end position="420"/>
    </location>
</feature>
<gene>
    <name evidence="2" type="ORF">DEBURN_LOCUS1120</name>
</gene>
<dbReference type="Proteomes" id="UP000789706">
    <property type="component" value="Unassembled WGS sequence"/>
</dbReference>
<sequence>MDIEEEEILDFEEAIDFNFSDNPDALNTELLDESMLDLDGTMDFNIDEPLEKLDKTAITPPPEDDPDELKLGLDDEFDPDFFKEFGSGDINENDGNLADDEFWKEFGLDSTQDIDILDNDKSDTNNTEKVEKSETDDIEVKSSQKDDIKKHGEVTVPKEEESKETKKSDSLSVSKSIPSTKSPEKEDGEIPTATTTSDNRQQQQKKQPTQSQPQSGPVQKSTQQQRSSNQRQTSQQQSNHTQQSNQNFRRSGIRRNNDWRPGNTGGEFFNGTFRTGFGPGMEGMPGMPMGQIPMGNPMIPNLPGPIIGPNIHVNPNFARLRPHAFSFTNPVTQFQPIGSGGPHMNMMPYQNQMDIPPFHPPMGPMVGGRSGNNNSFSRGGSTFNHHAISSLSKRKTPADGFEQKEPANKRNATNGKSVVQDNKDNNKSNASNTVDRTNKTANTASEKTLKSGIPTLATNKETSLSSIKTKSNSNLAASGSASNSKPTSAKSVLKQVQRTVKNNPIKSQTIVTKRELQSLASAVPGGFSLITLERVDNSAEITFKTLDGVNLEDQMSSSTFLKLC</sequence>
<reference evidence="2" key="1">
    <citation type="submission" date="2021-06" db="EMBL/GenBank/DDBJ databases">
        <authorList>
            <person name="Kallberg Y."/>
            <person name="Tangrot J."/>
            <person name="Rosling A."/>
        </authorList>
    </citation>
    <scope>NUCLEOTIDE SEQUENCE</scope>
    <source>
        <strain evidence="2">AZ414A</strain>
    </source>
</reference>
<feature type="compositionally biased region" description="Polar residues" evidence="1">
    <location>
        <begin position="433"/>
        <end position="446"/>
    </location>
</feature>
<feature type="compositionally biased region" description="Polar residues" evidence="1">
    <location>
        <begin position="456"/>
        <end position="470"/>
    </location>
</feature>
<accession>A0A9N8V4J4</accession>
<dbReference type="EMBL" id="CAJVPK010000045">
    <property type="protein sequence ID" value="CAG8437232.1"/>
    <property type="molecule type" value="Genomic_DNA"/>
</dbReference>
<feature type="region of interest" description="Disordered" evidence="1">
    <location>
        <begin position="110"/>
        <end position="272"/>
    </location>
</feature>
<protein>
    <submittedName>
        <fullName evidence="2">5079_t:CDS:1</fullName>
    </submittedName>
</protein>
<feature type="region of interest" description="Disordered" evidence="1">
    <location>
        <begin position="360"/>
        <end position="491"/>
    </location>
</feature>
<comment type="caution">
    <text evidence="2">The sequence shown here is derived from an EMBL/GenBank/DDBJ whole genome shotgun (WGS) entry which is preliminary data.</text>
</comment>